<dbReference type="Proteomes" id="UP000007472">
    <property type="component" value="Chromosome"/>
</dbReference>
<dbReference type="EMBL" id="CP002456">
    <property type="protein sequence ID" value="ADU92043.1"/>
    <property type="molecule type" value="Genomic_DNA"/>
</dbReference>
<dbReference type="Gene3D" id="3.40.350.10">
    <property type="entry name" value="Creatinase/prolidase N-terminal domain"/>
    <property type="match status" value="2"/>
</dbReference>
<protein>
    <submittedName>
        <fullName evidence="7">Xaa-Pro aminopeptidase</fullName>
        <ecNumber evidence="7">3.4.11.9</ecNumber>
    </submittedName>
</protein>
<dbReference type="PANTHER" id="PTHR43763:SF6">
    <property type="entry name" value="XAA-PRO AMINOPEPTIDASE 1"/>
    <property type="match status" value="1"/>
</dbReference>
<evidence type="ECO:0000259" key="6">
    <source>
        <dbReference type="Pfam" id="PF16188"/>
    </source>
</evidence>
<dbReference type="AlphaFoldDB" id="A0A654KHY8"/>
<sequence length="593" mass="67217">MNLPKERLSALRKSMKDNNIDIWIVHSADPHLSEYLPNYWQQRVWLSGFTGSVGTVLVTQEFSGLWVDSRYWEQAKNQLQGSGIELMKAGDVDVPTISEYLLQNLQSGGVVGFNPDMVSIRAYKNYLSELSHANFTFKFEDDLIEPLWSDREALPTQQIFEHSSEFYELDASQKLKLVREKLKLSDGDLHLISSLDDVAWILNLRGNDVSYNPVFLSHLAITNKTSILFVDCRKISDDIKKYLEKFGVEIKDYAELKSFLSKQNISKLLVDPDRVAYGSISSFKGEVAELINPSRLMKSRKSDKEIQFVREAMEQDGAALCEFFSWFEKAIKKENITELTIDEKLIEFRSKRKGYVSPSFATIAGFNANGAMPHYRATEESYSEIKGNGFLLIDSGAQYLGGTTDITRVIPVGEVSADQCSDYTYVLKAHIQLALAEFPVAYPSPLLDTIARAPLWKAGLDYGHGTGHGVGYFLNVHEGPQVIAHRAYKQPYTELYAGMITSNEPGVYRPGKWGVRIENLIANIPSQKTEFVETLKFETLTLCPIETSCLVRDLLDEQEVVWLNEYHKIVQERLSKHLSGDALEWLNRKTKAI</sequence>
<evidence type="ECO:0000256" key="2">
    <source>
        <dbReference type="ARBA" id="ARBA00022723"/>
    </source>
</evidence>
<dbReference type="PANTHER" id="PTHR43763">
    <property type="entry name" value="XAA-PRO AMINOPEPTIDASE 1"/>
    <property type="match status" value="1"/>
</dbReference>
<dbReference type="InterPro" id="IPR029149">
    <property type="entry name" value="Creatin/AminoP/Spt16_N"/>
</dbReference>
<gene>
    <name evidence="7" type="ordered locus">TEQUI_1119</name>
</gene>
<dbReference type="GO" id="GO:0005737">
    <property type="term" value="C:cytoplasm"/>
    <property type="evidence" value="ECO:0007669"/>
    <property type="project" value="UniProtKB-ARBA"/>
</dbReference>
<dbReference type="CDD" id="cd01085">
    <property type="entry name" value="APP"/>
    <property type="match status" value="1"/>
</dbReference>
<evidence type="ECO:0000313" key="7">
    <source>
        <dbReference type="EMBL" id="ADU92043.1"/>
    </source>
</evidence>
<dbReference type="InterPro" id="IPR050422">
    <property type="entry name" value="X-Pro_aminopeptidase_P"/>
</dbReference>
<dbReference type="GO" id="GO:0046872">
    <property type="term" value="F:metal ion binding"/>
    <property type="evidence" value="ECO:0007669"/>
    <property type="project" value="UniProtKB-KW"/>
</dbReference>
<feature type="domain" description="Creatinase N-terminal" evidence="5">
    <location>
        <begin position="7"/>
        <end position="135"/>
    </location>
</feature>
<evidence type="ECO:0000256" key="1">
    <source>
        <dbReference type="ARBA" id="ARBA00008766"/>
    </source>
</evidence>
<dbReference type="EC" id="3.4.11.9" evidence="7"/>
<accession>A0A654KHY8</accession>
<evidence type="ECO:0000259" key="4">
    <source>
        <dbReference type="Pfam" id="PF00557"/>
    </source>
</evidence>
<dbReference type="SUPFAM" id="SSF53092">
    <property type="entry name" value="Creatinase/prolidase N-terminal domain"/>
    <property type="match status" value="1"/>
</dbReference>
<comment type="similarity">
    <text evidence="1">Belongs to the peptidase M24B family.</text>
</comment>
<evidence type="ECO:0000313" key="8">
    <source>
        <dbReference type="Proteomes" id="UP000007472"/>
    </source>
</evidence>
<keyword evidence="3 7" id="KW-0378">Hydrolase</keyword>
<name>A0A654KHY8_TAYEM</name>
<dbReference type="InterPro" id="IPR036005">
    <property type="entry name" value="Creatinase/aminopeptidase-like"/>
</dbReference>
<keyword evidence="7" id="KW-0031">Aminopeptidase</keyword>
<proteinExistence type="inferred from homology"/>
<dbReference type="Pfam" id="PF16188">
    <property type="entry name" value="Peptidase_M24_C"/>
    <property type="match status" value="1"/>
</dbReference>
<feature type="domain" description="Peptidase M24" evidence="4">
    <location>
        <begin position="309"/>
        <end position="521"/>
    </location>
</feature>
<feature type="domain" description="Peptidase M24 C-terminal" evidence="6">
    <location>
        <begin position="534"/>
        <end position="593"/>
    </location>
</feature>
<dbReference type="InterPro" id="IPR032416">
    <property type="entry name" value="Peptidase_M24_C"/>
</dbReference>
<keyword evidence="7" id="KW-0645">Protease</keyword>
<dbReference type="KEGG" id="teq:TEQUI_1119"/>
<dbReference type="InterPro" id="IPR000994">
    <property type="entry name" value="Pept_M24"/>
</dbReference>
<dbReference type="GO" id="GO:0070006">
    <property type="term" value="F:metalloaminopeptidase activity"/>
    <property type="evidence" value="ECO:0007669"/>
    <property type="project" value="InterPro"/>
</dbReference>
<organism evidence="7 8">
    <name type="scientific">Taylorella equigenitalis (strain MCE9)</name>
    <dbReference type="NCBI Taxonomy" id="937774"/>
    <lineage>
        <taxon>Bacteria</taxon>
        <taxon>Pseudomonadati</taxon>
        <taxon>Pseudomonadota</taxon>
        <taxon>Betaproteobacteria</taxon>
        <taxon>Burkholderiales</taxon>
        <taxon>Alcaligenaceae</taxon>
        <taxon>Taylorella</taxon>
    </lineage>
</organism>
<dbReference type="InterPro" id="IPR000587">
    <property type="entry name" value="Creatinase_N"/>
</dbReference>
<evidence type="ECO:0000259" key="5">
    <source>
        <dbReference type="Pfam" id="PF01321"/>
    </source>
</evidence>
<evidence type="ECO:0000256" key="3">
    <source>
        <dbReference type="ARBA" id="ARBA00022801"/>
    </source>
</evidence>
<keyword evidence="2" id="KW-0479">Metal-binding</keyword>
<dbReference type="FunFam" id="3.90.230.10:FF:000004">
    <property type="entry name" value="xaa-Pro aminopeptidase 1 isoform X1"/>
    <property type="match status" value="1"/>
</dbReference>
<dbReference type="Pfam" id="PF00557">
    <property type="entry name" value="Peptidase_M24"/>
    <property type="match status" value="1"/>
</dbReference>
<dbReference type="Pfam" id="PF16189">
    <property type="entry name" value="Creatinase_N_2"/>
    <property type="match status" value="1"/>
</dbReference>
<dbReference type="Pfam" id="PF01321">
    <property type="entry name" value="Creatinase_N"/>
    <property type="match status" value="1"/>
</dbReference>
<reference evidence="7 8" key="1">
    <citation type="journal article" date="2011" name="J. Bacteriol.">
        <title>Genome sequence of Taylorella equigenitalis MCE9, the causative agent of contagious equine metritis.</title>
        <authorList>
            <person name="Hebert L."/>
            <person name="Moumen B."/>
            <person name="Duquesne F."/>
            <person name="Breuil M.F."/>
            <person name="Laugier C."/>
            <person name="Batto J.M."/>
            <person name="Renault P."/>
            <person name="Petry S."/>
        </authorList>
    </citation>
    <scope>NUCLEOTIDE SEQUENCE [LARGE SCALE GENOMIC DNA]</scope>
    <source>
        <strain evidence="7 8">MCE9</strain>
    </source>
</reference>
<dbReference type="InterPro" id="IPR033740">
    <property type="entry name" value="Pept_M24B"/>
</dbReference>
<dbReference type="SUPFAM" id="SSF55920">
    <property type="entry name" value="Creatinase/aminopeptidase"/>
    <property type="match status" value="1"/>
</dbReference>
<dbReference type="Gene3D" id="3.90.230.10">
    <property type="entry name" value="Creatinase/methionine aminopeptidase superfamily"/>
    <property type="match status" value="1"/>
</dbReference>